<dbReference type="InParanoid" id="A0A1E1LQ23"/>
<name>A0A1E1LQ23_9HELO</name>
<dbReference type="EMBL" id="FJUW01000074">
    <property type="protein sequence ID" value="CZT12602.1"/>
    <property type="molecule type" value="Genomic_DNA"/>
</dbReference>
<gene>
    <name evidence="1" type="ORF">RCO7_03998</name>
</gene>
<organism evidence="1 2">
    <name type="scientific">Rhynchosporium graminicola</name>
    <dbReference type="NCBI Taxonomy" id="2792576"/>
    <lineage>
        <taxon>Eukaryota</taxon>
        <taxon>Fungi</taxon>
        <taxon>Dikarya</taxon>
        <taxon>Ascomycota</taxon>
        <taxon>Pezizomycotina</taxon>
        <taxon>Leotiomycetes</taxon>
        <taxon>Helotiales</taxon>
        <taxon>Ploettnerulaceae</taxon>
        <taxon>Rhynchosporium</taxon>
    </lineage>
</organism>
<accession>A0A1E1LQ23</accession>
<sequence>MGRDASLINFVASPVFRVREISQTSSSLRIPTKLSNMSSRVIDLTSDASDDEPEAAIPQPIKTSVAAQNGSAISHPIVSAALRKAITIVDPTHQYHMDSNPENHVSNEAYTDEEVDYNGMPDNIIQTRKLGIRERMPISIGNKEFTPRKGTFFDDDVWADHDDDCHGDPNSFDEDPDFADGFRWSCYETPGDNEGCMNTRHKAAVNVVQLTRPSKRKAEEEVPNMRM</sequence>
<proteinExistence type="predicted"/>
<keyword evidence="2" id="KW-1185">Reference proteome</keyword>
<dbReference type="Proteomes" id="UP000178129">
    <property type="component" value="Unassembled WGS sequence"/>
</dbReference>
<dbReference type="STRING" id="914237.A0A1E1LQ23"/>
<reference evidence="2" key="1">
    <citation type="submission" date="2016-03" db="EMBL/GenBank/DDBJ databases">
        <authorList>
            <person name="Ploux O."/>
        </authorList>
    </citation>
    <scope>NUCLEOTIDE SEQUENCE [LARGE SCALE GENOMIC DNA]</scope>
    <source>
        <strain evidence="2">UK7</strain>
    </source>
</reference>
<dbReference type="AlphaFoldDB" id="A0A1E1LQ23"/>
<comment type="caution">
    <text evidence="1">The sequence shown here is derived from an EMBL/GenBank/DDBJ whole genome shotgun (WGS) entry which is preliminary data.</text>
</comment>
<evidence type="ECO:0000313" key="2">
    <source>
        <dbReference type="Proteomes" id="UP000178129"/>
    </source>
</evidence>
<protein>
    <submittedName>
        <fullName evidence="1">Uncharacterized protein</fullName>
    </submittedName>
</protein>
<evidence type="ECO:0000313" key="1">
    <source>
        <dbReference type="EMBL" id="CZT12602.1"/>
    </source>
</evidence>